<protein>
    <submittedName>
        <fullName evidence="1">Uncharacterized protein</fullName>
    </submittedName>
</protein>
<comment type="caution">
    <text evidence="1">The sequence shown here is derived from an EMBL/GenBank/DDBJ whole genome shotgun (WGS) entry which is preliminary data.</text>
</comment>
<name>A0A2T6AU27_9BACL</name>
<organism evidence="1 2">
    <name type="scientific">Melghirimyces profundicolus</name>
    <dbReference type="NCBI Taxonomy" id="1242148"/>
    <lineage>
        <taxon>Bacteria</taxon>
        <taxon>Bacillati</taxon>
        <taxon>Bacillota</taxon>
        <taxon>Bacilli</taxon>
        <taxon>Bacillales</taxon>
        <taxon>Thermoactinomycetaceae</taxon>
        <taxon>Melghirimyces</taxon>
    </lineage>
</organism>
<reference evidence="1 2" key="1">
    <citation type="submission" date="2018-04" db="EMBL/GenBank/DDBJ databases">
        <title>Genomic Encyclopedia of Archaeal and Bacterial Type Strains, Phase II (KMG-II): from individual species to whole genera.</title>
        <authorList>
            <person name="Goeker M."/>
        </authorList>
    </citation>
    <scope>NUCLEOTIDE SEQUENCE [LARGE SCALE GENOMIC DNA]</scope>
    <source>
        <strain evidence="1 2">DSM 45787</strain>
    </source>
</reference>
<dbReference type="Proteomes" id="UP000244240">
    <property type="component" value="Unassembled WGS sequence"/>
</dbReference>
<evidence type="ECO:0000313" key="1">
    <source>
        <dbReference type="EMBL" id="PTX47236.1"/>
    </source>
</evidence>
<evidence type="ECO:0000313" key="2">
    <source>
        <dbReference type="Proteomes" id="UP000244240"/>
    </source>
</evidence>
<gene>
    <name evidence="1" type="ORF">C8P63_1532</name>
</gene>
<dbReference type="RefSeq" id="WP_170109767.1">
    <property type="nucleotide sequence ID" value="NZ_QBKR01000053.1"/>
</dbReference>
<sequence length="52" mass="5854">MEETYRSSDVEAVVDHLLQLRPLESYHSPMILVREEISLEDAFESGAGGSRC</sequence>
<dbReference type="EMBL" id="QBKR01000053">
    <property type="protein sequence ID" value="PTX47236.1"/>
    <property type="molecule type" value="Genomic_DNA"/>
</dbReference>
<dbReference type="AlphaFoldDB" id="A0A2T6AU27"/>
<proteinExistence type="predicted"/>
<accession>A0A2T6AU27</accession>
<keyword evidence="2" id="KW-1185">Reference proteome</keyword>